<dbReference type="EMBL" id="CAJNOB010000052">
    <property type="protein sequence ID" value="CAF0703339.1"/>
    <property type="molecule type" value="Genomic_DNA"/>
</dbReference>
<feature type="compositionally biased region" description="Basic and acidic residues" evidence="1">
    <location>
        <begin position="50"/>
        <end position="59"/>
    </location>
</feature>
<protein>
    <submittedName>
        <fullName evidence="2">Uncharacterized protein</fullName>
    </submittedName>
</protein>
<feature type="region of interest" description="Disordered" evidence="1">
    <location>
        <begin position="25"/>
        <end position="59"/>
    </location>
</feature>
<comment type="caution">
    <text evidence="2">The sequence shown here is derived from an EMBL/GenBank/DDBJ whole genome shotgun (WGS) entry which is preliminary data.</text>
</comment>
<name>A0A8J2FTL4_9BACT</name>
<accession>A0A8J2FTL4</accession>
<keyword evidence="3" id="KW-1185">Reference proteome</keyword>
<sequence>MLANVDLHSFAKLVDIAAFVQTQGPRIKGKDPSSFGKGGRVVGSGPVQRMRNESGRQNH</sequence>
<evidence type="ECO:0000313" key="3">
    <source>
        <dbReference type="Proteomes" id="UP000663859"/>
    </source>
</evidence>
<evidence type="ECO:0000256" key="1">
    <source>
        <dbReference type="SAM" id="MobiDB-lite"/>
    </source>
</evidence>
<proteinExistence type="predicted"/>
<reference evidence="2" key="1">
    <citation type="submission" date="2021-02" db="EMBL/GenBank/DDBJ databases">
        <authorList>
            <person name="Cremers G."/>
            <person name="Picone N."/>
        </authorList>
    </citation>
    <scope>NUCLEOTIDE SEQUENCE</scope>
    <source>
        <strain evidence="2">PQ17</strain>
    </source>
</reference>
<organism evidence="2 3">
    <name type="scientific">Candidatus Methylacidithermus pantelleriae</name>
    <dbReference type="NCBI Taxonomy" id="2744239"/>
    <lineage>
        <taxon>Bacteria</taxon>
        <taxon>Pseudomonadati</taxon>
        <taxon>Verrucomicrobiota</taxon>
        <taxon>Methylacidiphilae</taxon>
        <taxon>Methylacidiphilales</taxon>
        <taxon>Methylacidiphilaceae</taxon>
        <taxon>Candidatus Methylacidithermus</taxon>
    </lineage>
</organism>
<dbReference type="Proteomes" id="UP000663859">
    <property type="component" value="Unassembled WGS sequence"/>
</dbReference>
<gene>
    <name evidence="2" type="ORF">MPNT_560003</name>
</gene>
<dbReference type="AlphaFoldDB" id="A0A8J2FTL4"/>
<evidence type="ECO:0000313" key="2">
    <source>
        <dbReference type="EMBL" id="CAF0703339.1"/>
    </source>
</evidence>